<evidence type="ECO:0008006" key="2">
    <source>
        <dbReference type="Google" id="ProtNLM"/>
    </source>
</evidence>
<reference evidence="1" key="1">
    <citation type="submission" date="2020-02" db="EMBL/GenBank/DDBJ databases">
        <authorList>
            <person name="Meier V. D."/>
        </authorList>
    </citation>
    <scope>NUCLEOTIDE SEQUENCE</scope>
    <source>
        <strain evidence="1">AVDCRST_MAG48</strain>
    </source>
</reference>
<dbReference type="AlphaFoldDB" id="A0A6J4KYC6"/>
<accession>A0A6J4KYC6</accession>
<protein>
    <recommendedName>
        <fullName evidence="2">DUF429 domain-containing protein</fullName>
    </recommendedName>
</protein>
<organism evidence="1">
    <name type="scientific">uncultured Friedmanniella sp</name>
    <dbReference type="NCBI Taxonomy" id="335381"/>
    <lineage>
        <taxon>Bacteria</taxon>
        <taxon>Bacillati</taxon>
        <taxon>Actinomycetota</taxon>
        <taxon>Actinomycetes</taxon>
        <taxon>Propionibacteriales</taxon>
        <taxon>Nocardioidaceae</taxon>
        <taxon>Friedmanniella</taxon>
        <taxon>environmental samples</taxon>
    </lineage>
</organism>
<proteinExistence type="predicted"/>
<gene>
    <name evidence="1" type="ORF">AVDCRST_MAG48-2484</name>
</gene>
<evidence type="ECO:0000313" key="1">
    <source>
        <dbReference type="EMBL" id="CAA9318238.1"/>
    </source>
</evidence>
<name>A0A6J4KYC6_9ACTN</name>
<dbReference type="InterPro" id="IPR007362">
    <property type="entry name" value="DUF429"/>
</dbReference>
<dbReference type="EMBL" id="CADCTS010000356">
    <property type="protein sequence ID" value="CAA9318238.1"/>
    <property type="molecule type" value="Genomic_DNA"/>
</dbReference>
<sequence length="225" mass="23764">MLGVDGCPDGWVAVAPEADRARVYSAPTLLAVIARAEQDGPLVHVGVDIPIGLPAAGQRQADLLARDRLGRRRSSLFLTPVRDALELPDYVEAVALHRAHTGQGFSRQAFGLRTKVLEVDALVRAGGRPLLEVHPELSFATLAGAPLTAGKKTWAGAVERRRLLASVGIVLDDDLGPDPGRAGVDDVLDAGAAAWTVLRVRDGRATCLPDPPELLPHGLTGAIWV</sequence>
<dbReference type="Pfam" id="PF04250">
    <property type="entry name" value="DUF429"/>
    <property type="match status" value="1"/>
</dbReference>